<dbReference type="InterPro" id="IPR001584">
    <property type="entry name" value="Integrase_cat-core"/>
</dbReference>
<protein>
    <submittedName>
        <fullName evidence="2">Transposase InsO and inactivated derivatives</fullName>
    </submittedName>
</protein>
<organism evidence="2 3">
    <name type="scientific">Micrococcus terreus</name>
    <dbReference type="NCBI Taxonomy" id="574650"/>
    <lineage>
        <taxon>Bacteria</taxon>
        <taxon>Bacillati</taxon>
        <taxon>Actinomycetota</taxon>
        <taxon>Actinomycetes</taxon>
        <taxon>Micrococcales</taxon>
        <taxon>Micrococcaceae</taxon>
        <taxon>Micrococcus</taxon>
    </lineage>
</organism>
<accession>A0A1I7MTJ9</accession>
<gene>
    <name evidence="2" type="ORF">SAMN04487966_1292</name>
</gene>
<dbReference type="Gene3D" id="3.30.420.10">
    <property type="entry name" value="Ribonuclease H-like superfamily/Ribonuclease H"/>
    <property type="match status" value="1"/>
</dbReference>
<dbReference type="SUPFAM" id="SSF53098">
    <property type="entry name" value="Ribonuclease H-like"/>
    <property type="match status" value="1"/>
</dbReference>
<dbReference type="Proteomes" id="UP000198881">
    <property type="component" value="Unassembled WGS sequence"/>
</dbReference>
<evidence type="ECO:0000259" key="1">
    <source>
        <dbReference type="PROSITE" id="PS50994"/>
    </source>
</evidence>
<dbReference type="Pfam" id="PF00665">
    <property type="entry name" value="rve"/>
    <property type="match status" value="1"/>
</dbReference>
<dbReference type="InterPro" id="IPR048020">
    <property type="entry name" value="Transpos_IS3"/>
</dbReference>
<dbReference type="AlphaFoldDB" id="A0A1I7MTJ9"/>
<keyword evidence="3" id="KW-1185">Reference proteome</keyword>
<dbReference type="GO" id="GO:0003676">
    <property type="term" value="F:nucleic acid binding"/>
    <property type="evidence" value="ECO:0007669"/>
    <property type="project" value="InterPro"/>
</dbReference>
<proteinExistence type="predicted"/>
<dbReference type="InterPro" id="IPR050900">
    <property type="entry name" value="Transposase_IS3/IS150/IS904"/>
</dbReference>
<dbReference type="STRING" id="574650.SAMN04487966_1292"/>
<evidence type="ECO:0000313" key="3">
    <source>
        <dbReference type="Proteomes" id="UP000198881"/>
    </source>
</evidence>
<dbReference type="GO" id="GO:0015074">
    <property type="term" value="P:DNA integration"/>
    <property type="evidence" value="ECO:0007669"/>
    <property type="project" value="InterPro"/>
</dbReference>
<dbReference type="OrthoDB" id="52928at2"/>
<evidence type="ECO:0000313" key="2">
    <source>
        <dbReference type="EMBL" id="SFV25189.1"/>
    </source>
</evidence>
<dbReference type="NCBIfam" id="NF033516">
    <property type="entry name" value="transpos_IS3"/>
    <property type="match status" value="1"/>
</dbReference>
<sequence length="339" mass="37417">MTAGRSQRAALEVIGLSKSSFHYRSKPRAPVAVPVLHRDRHQPAALSQHERDQICQLLAQGAREGLSVEQIHLRHLDSGPVLASSATFHRLASQMGSPVLARPVRARRARTSTVPQLMATGPDQVYCWDITFLPGLMRGERYALYSVIDLYSRKIVGHTVQSSENHLIAARLLTGVIEAAGGTVRVVHSDNGAAMTSASVAKTLADHGVERSLIRPGVSNDNAYIESWFGTVKGSQHYPGVFQDIDHAQTWVTDWVCWYNTEHRHSALAGYTPASMHDGSWTQQAAARQQAMHAHYRAHPRRYRQEPTVLTPPARATINLANDGSRLKLPPTIHTLISH</sequence>
<dbReference type="RefSeq" id="WP_091699765.1">
    <property type="nucleotide sequence ID" value="NZ_FPCG01000029.1"/>
</dbReference>
<dbReference type="InterPro" id="IPR012337">
    <property type="entry name" value="RNaseH-like_sf"/>
</dbReference>
<reference evidence="2 3" key="1">
    <citation type="submission" date="2016-10" db="EMBL/GenBank/DDBJ databases">
        <authorList>
            <person name="de Groot N.N."/>
        </authorList>
    </citation>
    <scope>NUCLEOTIDE SEQUENCE [LARGE SCALE GENOMIC DNA]</scope>
    <source>
        <strain evidence="2 3">CGMCC 1.7054</strain>
    </source>
</reference>
<dbReference type="EMBL" id="FPCG01000029">
    <property type="protein sequence ID" value="SFV25189.1"/>
    <property type="molecule type" value="Genomic_DNA"/>
</dbReference>
<feature type="domain" description="Integrase catalytic" evidence="1">
    <location>
        <begin position="118"/>
        <end position="281"/>
    </location>
</feature>
<dbReference type="PANTHER" id="PTHR46889:SF4">
    <property type="entry name" value="TRANSPOSASE INSO FOR INSERTION SEQUENCE ELEMENT IS911B-RELATED"/>
    <property type="match status" value="1"/>
</dbReference>
<name>A0A1I7MTJ9_9MICC</name>
<dbReference type="InterPro" id="IPR036397">
    <property type="entry name" value="RNaseH_sf"/>
</dbReference>
<dbReference type="PROSITE" id="PS50994">
    <property type="entry name" value="INTEGRASE"/>
    <property type="match status" value="1"/>
</dbReference>
<dbReference type="PANTHER" id="PTHR46889">
    <property type="entry name" value="TRANSPOSASE INSF FOR INSERTION SEQUENCE IS3B-RELATED"/>
    <property type="match status" value="1"/>
</dbReference>